<keyword evidence="4" id="KW-0456">Lyase</keyword>
<evidence type="ECO:0000313" key="9">
    <source>
        <dbReference type="EMBL" id="PAA48902.1"/>
    </source>
</evidence>
<dbReference type="SUPFAM" id="SSF55021">
    <property type="entry name" value="ACT-like"/>
    <property type="match status" value="1"/>
</dbReference>
<feature type="region of interest" description="Disordered" evidence="7">
    <location>
        <begin position="97"/>
        <end position="127"/>
    </location>
</feature>
<evidence type="ECO:0000313" key="10">
    <source>
        <dbReference type="Proteomes" id="UP000215902"/>
    </source>
</evidence>
<dbReference type="PANTHER" id="PTHR48078">
    <property type="entry name" value="THREONINE DEHYDRATASE, MITOCHONDRIAL-RELATED"/>
    <property type="match status" value="1"/>
</dbReference>
<dbReference type="OrthoDB" id="4418812at2759"/>
<evidence type="ECO:0000256" key="4">
    <source>
        <dbReference type="ARBA" id="ARBA00023239"/>
    </source>
</evidence>
<dbReference type="InterPro" id="IPR002912">
    <property type="entry name" value="ACT_dom"/>
</dbReference>
<feature type="non-terminal residue" evidence="9">
    <location>
        <position position="1"/>
    </location>
</feature>
<protein>
    <recommendedName>
        <fullName evidence="5">L-serine deaminase</fullName>
    </recommendedName>
    <alternativeName>
        <fullName evidence="6">L-threonine dehydratase</fullName>
    </alternativeName>
</protein>
<comment type="caution">
    <text evidence="9">The sequence shown here is derived from an EMBL/GenBank/DDBJ whole genome shotgun (WGS) entry which is preliminary data.</text>
</comment>
<dbReference type="InterPro" id="IPR036052">
    <property type="entry name" value="TrpB-like_PALP_sf"/>
</dbReference>
<dbReference type="GO" id="GO:0004794">
    <property type="term" value="F:threonine deaminase activity"/>
    <property type="evidence" value="ECO:0007669"/>
    <property type="project" value="TreeGrafter"/>
</dbReference>
<accession>A0A267DK31</accession>
<dbReference type="InterPro" id="IPR044561">
    <property type="entry name" value="ACT_ThrD-II-like"/>
</dbReference>
<feature type="region of interest" description="Disordered" evidence="7">
    <location>
        <begin position="31"/>
        <end position="60"/>
    </location>
</feature>
<keyword evidence="10" id="KW-1185">Reference proteome</keyword>
<sequence length="525" mass="55023">SVCRRLIRVPFALPAVLSKNTEVKVQSCTLLTNPPTKSQPVAMEPEQQQQQQEADDEPQQQFSSAILDNYTVTPGPGAEIQSYTTFQQPMVPIPEAAEAAGGGSAGGQSDSAAAGGSDRGRTGSVQSGACKAAVPLSELLVPNDDDPDLYDPNCDPDKPQIVRFQDVSAAAFKIRSGIVRTPCDEQKQRGVVAASAGNHALALAYHGQELGIPIVVVMPTIAPLMKINACVQCGARVIVMGSHIGESKNVALKIAKSEGLLYVNGYDHPQILAGQGTVGLEILEQIGKPVDAIVLPVGGGGLIAGVAVGVKTMSPDTLIIGAEPERSASFSAAMQAGHPVRVALKSSLADGLAVPLAGANAFYSCKDLVDRMVTVSEEFIALSILRLIELEKTVVEGAGAAALAALLQGCLPELQGKTVAVVLGGGNIDTTVLGRVIERGLAVDGRLIHFVATVSDRPGGIAECSSLLAGMGVSIKDIFHERAWLKYDIFQVNLRCVCEVRDREHGEELLAKLKEHYGPGSVRQI</sequence>
<dbReference type="CDD" id="cd01562">
    <property type="entry name" value="Thr-dehyd"/>
    <property type="match status" value="1"/>
</dbReference>
<evidence type="ECO:0000256" key="3">
    <source>
        <dbReference type="ARBA" id="ARBA00022898"/>
    </source>
</evidence>
<name>A0A267DK31_9PLAT</name>
<gene>
    <name evidence="9" type="ORF">BOX15_Mlig016886g2</name>
</gene>
<dbReference type="Proteomes" id="UP000215902">
    <property type="component" value="Unassembled WGS sequence"/>
</dbReference>
<dbReference type="InterPro" id="IPR001926">
    <property type="entry name" value="TrpB-like_PALP"/>
</dbReference>
<dbReference type="AlphaFoldDB" id="A0A267DK31"/>
<dbReference type="STRING" id="282301.A0A267DK31"/>
<dbReference type="GO" id="GO:0006567">
    <property type="term" value="P:L-threonine catabolic process"/>
    <property type="evidence" value="ECO:0007669"/>
    <property type="project" value="TreeGrafter"/>
</dbReference>
<dbReference type="GO" id="GO:0006565">
    <property type="term" value="P:L-serine catabolic process"/>
    <property type="evidence" value="ECO:0007669"/>
    <property type="project" value="TreeGrafter"/>
</dbReference>
<proteinExistence type="inferred from homology"/>
<dbReference type="GO" id="GO:0003941">
    <property type="term" value="F:L-serine ammonia-lyase activity"/>
    <property type="evidence" value="ECO:0007669"/>
    <property type="project" value="TreeGrafter"/>
</dbReference>
<dbReference type="FunFam" id="3.40.50.1100:FF:000007">
    <property type="entry name" value="L-threonine dehydratase catabolic TdcB"/>
    <property type="match status" value="1"/>
</dbReference>
<dbReference type="SUPFAM" id="SSF53686">
    <property type="entry name" value="Tryptophan synthase beta subunit-like PLP-dependent enzymes"/>
    <property type="match status" value="1"/>
</dbReference>
<dbReference type="PANTHER" id="PTHR48078:SF19">
    <property type="entry name" value="ACT DOMAIN-CONTAINING PROTEIN"/>
    <property type="match status" value="1"/>
</dbReference>
<dbReference type="InterPro" id="IPR045865">
    <property type="entry name" value="ACT-like_dom_sf"/>
</dbReference>
<evidence type="ECO:0000256" key="5">
    <source>
        <dbReference type="ARBA" id="ARBA00041766"/>
    </source>
</evidence>
<evidence type="ECO:0000256" key="2">
    <source>
        <dbReference type="ARBA" id="ARBA00010869"/>
    </source>
</evidence>
<evidence type="ECO:0000256" key="1">
    <source>
        <dbReference type="ARBA" id="ARBA00001933"/>
    </source>
</evidence>
<reference evidence="9 10" key="1">
    <citation type="submission" date="2017-06" db="EMBL/GenBank/DDBJ databases">
        <title>A platform for efficient transgenesis in Macrostomum lignano, a flatworm model organism for stem cell research.</title>
        <authorList>
            <person name="Berezikov E."/>
        </authorList>
    </citation>
    <scope>NUCLEOTIDE SEQUENCE [LARGE SCALE GENOMIC DNA]</scope>
    <source>
        <strain evidence="9">DV1</strain>
        <tissue evidence="9">Whole organism</tissue>
    </source>
</reference>
<keyword evidence="3" id="KW-0663">Pyridoxal phosphate</keyword>
<organism evidence="9 10">
    <name type="scientific">Macrostomum lignano</name>
    <dbReference type="NCBI Taxonomy" id="282301"/>
    <lineage>
        <taxon>Eukaryota</taxon>
        <taxon>Metazoa</taxon>
        <taxon>Spiralia</taxon>
        <taxon>Lophotrochozoa</taxon>
        <taxon>Platyhelminthes</taxon>
        <taxon>Rhabditophora</taxon>
        <taxon>Macrostomorpha</taxon>
        <taxon>Macrostomida</taxon>
        <taxon>Macrostomidae</taxon>
        <taxon>Macrostomum</taxon>
    </lineage>
</organism>
<dbReference type="CDD" id="cd04886">
    <property type="entry name" value="ACT_ThrD-II-like"/>
    <property type="match status" value="1"/>
</dbReference>
<evidence type="ECO:0000256" key="6">
    <source>
        <dbReference type="ARBA" id="ARBA00042605"/>
    </source>
</evidence>
<dbReference type="GO" id="GO:0009097">
    <property type="term" value="P:isoleucine biosynthetic process"/>
    <property type="evidence" value="ECO:0007669"/>
    <property type="project" value="TreeGrafter"/>
</dbReference>
<evidence type="ECO:0000259" key="8">
    <source>
        <dbReference type="PROSITE" id="PS51671"/>
    </source>
</evidence>
<comment type="cofactor">
    <cofactor evidence="1">
        <name>pyridoxal 5'-phosphate</name>
        <dbReference type="ChEBI" id="CHEBI:597326"/>
    </cofactor>
</comment>
<feature type="compositionally biased region" description="Low complexity" evidence="7">
    <location>
        <begin position="107"/>
        <end position="116"/>
    </location>
</feature>
<dbReference type="EMBL" id="NIVC01004024">
    <property type="protein sequence ID" value="PAA48902.1"/>
    <property type="molecule type" value="Genomic_DNA"/>
</dbReference>
<comment type="similarity">
    <text evidence="2">Belongs to the serine/threonine dehydratase family.</text>
</comment>
<dbReference type="PROSITE" id="PS51671">
    <property type="entry name" value="ACT"/>
    <property type="match status" value="1"/>
</dbReference>
<feature type="domain" description="ACT" evidence="8">
    <location>
        <begin position="449"/>
        <end position="525"/>
    </location>
</feature>
<evidence type="ECO:0000256" key="7">
    <source>
        <dbReference type="SAM" id="MobiDB-lite"/>
    </source>
</evidence>
<dbReference type="InterPro" id="IPR050147">
    <property type="entry name" value="Ser/Thr_Dehydratase"/>
</dbReference>
<dbReference type="Gene3D" id="3.40.50.1100">
    <property type="match status" value="2"/>
</dbReference>
<dbReference type="Pfam" id="PF00291">
    <property type="entry name" value="PALP"/>
    <property type="match status" value="1"/>
</dbReference>